<accession>A0A9W7F584</accession>
<evidence type="ECO:0000313" key="3">
    <source>
        <dbReference type="Proteomes" id="UP001165122"/>
    </source>
</evidence>
<keyword evidence="1" id="KW-0812">Transmembrane</keyword>
<name>A0A9W7F584_9STRA</name>
<organism evidence="2 3">
    <name type="scientific">Triparma laevis f. longispina</name>
    <dbReference type="NCBI Taxonomy" id="1714387"/>
    <lineage>
        <taxon>Eukaryota</taxon>
        <taxon>Sar</taxon>
        <taxon>Stramenopiles</taxon>
        <taxon>Ochrophyta</taxon>
        <taxon>Bolidophyceae</taxon>
        <taxon>Parmales</taxon>
        <taxon>Triparmaceae</taxon>
        <taxon>Triparma</taxon>
    </lineage>
</organism>
<evidence type="ECO:0000256" key="1">
    <source>
        <dbReference type="SAM" id="Phobius"/>
    </source>
</evidence>
<gene>
    <name evidence="2" type="ORF">TrLO_g1123</name>
</gene>
<dbReference type="Proteomes" id="UP001165122">
    <property type="component" value="Unassembled WGS sequence"/>
</dbReference>
<dbReference type="AlphaFoldDB" id="A0A9W7F584"/>
<dbReference type="EMBL" id="BRXW01000033">
    <property type="protein sequence ID" value="GMI01324.1"/>
    <property type="molecule type" value="Genomic_DNA"/>
</dbReference>
<keyword evidence="1" id="KW-0472">Membrane</keyword>
<dbReference type="OrthoDB" id="10480918at2759"/>
<evidence type="ECO:0000313" key="2">
    <source>
        <dbReference type="EMBL" id="GMI01324.1"/>
    </source>
</evidence>
<feature type="transmembrane region" description="Helical" evidence="1">
    <location>
        <begin position="30"/>
        <end position="49"/>
    </location>
</feature>
<keyword evidence="1" id="KW-1133">Transmembrane helix</keyword>
<sequence>MGTMLFFSLETVSCFISQYSLDSGQCEKKSTAAMLLSIYLAVITTLSIASKTVPKSVQRETAWELSSISPIASLKGLKWWQRMQGGLITITAIASLYLLGWLGVEGNENSTVWIVGALGLLIIIFAGLINMTMLVRTRNEQQRKTTVDLLTKQRSVRGFSAGDVEENALVLALV</sequence>
<protein>
    <submittedName>
        <fullName evidence="2">Uncharacterized protein</fullName>
    </submittedName>
</protein>
<proteinExistence type="predicted"/>
<keyword evidence="3" id="KW-1185">Reference proteome</keyword>
<feature type="transmembrane region" description="Helical" evidence="1">
    <location>
        <begin position="85"/>
        <end position="104"/>
    </location>
</feature>
<comment type="caution">
    <text evidence="2">The sequence shown here is derived from an EMBL/GenBank/DDBJ whole genome shotgun (WGS) entry which is preliminary data.</text>
</comment>
<feature type="transmembrane region" description="Helical" evidence="1">
    <location>
        <begin position="110"/>
        <end position="135"/>
    </location>
</feature>
<reference evidence="3" key="1">
    <citation type="journal article" date="2023" name="Commun. Biol.">
        <title>Genome analysis of Parmales, the sister group of diatoms, reveals the evolutionary specialization of diatoms from phago-mixotrophs to photoautotrophs.</title>
        <authorList>
            <person name="Ban H."/>
            <person name="Sato S."/>
            <person name="Yoshikawa S."/>
            <person name="Yamada K."/>
            <person name="Nakamura Y."/>
            <person name="Ichinomiya M."/>
            <person name="Sato N."/>
            <person name="Blanc-Mathieu R."/>
            <person name="Endo H."/>
            <person name="Kuwata A."/>
            <person name="Ogata H."/>
        </authorList>
    </citation>
    <scope>NUCLEOTIDE SEQUENCE [LARGE SCALE GENOMIC DNA]</scope>
    <source>
        <strain evidence="3">NIES 3700</strain>
    </source>
</reference>